<protein>
    <submittedName>
        <fullName evidence="4">Hypothetical_protein</fullName>
    </submittedName>
</protein>
<dbReference type="EMBL" id="CATOUU010000517">
    <property type="protein sequence ID" value="CAI9932537.1"/>
    <property type="molecule type" value="Genomic_DNA"/>
</dbReference>
<accession>A0AA86RF21</accession>
<dbReference type="EMBL" id="CAXDID020000059">
    <property type="protein sequence ID" value="CAL6009115.1"/>
    <property type="molecule type" value="Genomic_DNA"/>
</dbReference>
<evidence type="ECO:0000313" key="2">
    <source>
        <dbReference type="EMBL" id="CAI9932537.1"/>
    </source>
</evidence>
<dbReference type="EMBL" id="CAXDID020000052">
    <property type="protein sequence ID" value="CAL6005875.1"/>
    <property type="molecule type" value="Genomic_DNA"/>
</dbReference>
<reference evidence="4 6" key="2">
    <citation type="submission" date="2024-07" db="EMBL/GenBank/DDBJ databases">
        <authorList>
            <person name="Akdeniz Z."/>
        </authorList>
    </citation>
    <scope>NUCLEOTIDE SEQUENCE [LARGE SCALE GENOMIC DNA]</scope>
</reference>
<dbReference type="AlphaFoldDB" id="A0AA86RF21"/>
<evidence type="ECO:0000256" key="1">
    <source>
        <dbReference type="SAM" id="MobiDB-lite"/>
    </source>
</evidence>
<comment type="caution">
    <text evidence="3">The sequence shown here is derived from an EMBL/GenBank/DDBJ whole genome shotgun (WGS) entry which is preliminary data.</text>
</comment>
<evidence type="ECO:0000313" key="4">
    <source>
        <dbReference type="EMBL" id="CAL6005875.1"/>
    </source>
</evidence>
<evidence type="ECO:0000313" key="6">
    <source>
        <dbReference type="Proteomes" id="UP001642409"/>
    </source>
</evidence>
<sequence length="112" mass="13662">MYVRINLIESCQFRRLMSYLLQQFERDINDICCVFDIQSMFLKSMSHCSNVFGVDQKVYYYMDLQPFQKKKILKQVRKLKKQRKSRNIEEENPNFKSHQQKNAKDYQKAIVH</sequence>
<organism evidence="3">
    <name type="scientific">Hexamita inflata</name>
    <dbReference type="NCBI Taxonomy" id="28002"/>
    <lineage>
        <taxon>Eukaryota</taxon>
        <taxon>Metamonada</taxon>
        <taxon>Diplomonadida</taxon>
        <taxon>Hexamitidae</taxon>
        <taxon>Hexamitinae</taxon>
        <taxon>Hexamita</taxon>
    </lineage>
</organism>
<name>A0AA86RF21_9EUKA</name>
<evidence type="ECO:0000313" key="5">
    <source>
        <dbReference type="EMBL" id="CAL6009115.1"/>
    </source>
</evidence>
<proteinExistence type="predicted"/>
<feature type="compositionally biased region" description="Basic and acidic residues" evidence="1">
    <location>
        <begin position="102"/>
        <end position="112"/>
    </location>
</feature>
<evidence type="ECO:0000313" key="3">
    <source>
        <dbReference type="EMBL" id="CAI9965975.1"/>
    </source>
</evidence>
<gene>
    <name evidence="4" type="ORF">HINF_LOCUS19801</name>
    <name evidence="2" type="ORF">HINF_LOCUS20182</name>
    <name evidence="5" type="ORF">HINF_LOCUS21441</name>
    <name evidence="3" type="ORF">HINF_LOCUS53620</name>
</gene>
<dbReference type="Proteomes" id="UP001642409">
    <property type="component" value="Unassembled WGS sequence"/>
</dbReference>
<feature type="region of interest" description="Disordered" evidence="1">
    <location>
        <begin position="82"/>
        <end position="112"/>
    </location>
</feature>
<reference evidence="3" key="1">
    <citation type="submission" date="2023-06" db="EMBL/GenBank/DDBJ databases">
        <authorList>
            <person name="Kurt Z."/>
        </authorList>
    </citation>
    <scope>NUCLEOTIDE SEQUENCE</scope>
</reference>
<dbReference type="EMBL" id="CATOUU010000998">
    <property type="protein sequence ID" value="CAI9965975.1"/>
    <property type="molecule type" value="Genomic_DNA"/>
</dbReference>
<keyword evidence="6" id="KW-1185">Reference proteome</keyword>